<accession>A0A8J2MZ96</accession>
<dbReference type="GO" id="GO:0000460">
    <property type="term" value="P:maturation of 5.8S rRNA"/>
    <property type="evidence" value="ECO:0007669"/>
    <property type="project" value="TreeGrafter"/>
</dbReference>
<protein>
    <submittedName>
        <fullName evidence="1">Similar to Las1l: Ribosomal biogenesis protein LAS1L (Mus musculus)</fullName>
    </submittedName>
</protein>
<evidence type="ECO:0000313" key="2">
    <source>
        <dbReference type="Proteomes" id="UP000786811"/>
    </source>
</evidence>
<dbReference type="GO" id="GO:0004519">
    <property type="term" value="F:endonuclease activity"/>
    <property type="evidence" value="ECO:0007669"/>
    <property type="project" value="InterPro"/>
</dbReference>
<dbReference type="Proteomes" id="UP000786811">
    <property type="component" value="Unassembled WGS sequence"/>
</dbReference>
<evidence type="ECO:0000313" key="1">
    <source>
        <dbReference type="EMBL" id="CAG5107008.1"/>
    </source>
</evidence>
<keyword evidence="2" id="KW-1185">Reference proteome</keyword>
<dbReference type="EMBL" id="CAJNRD030001124">
    <property type="protein sequence ID" value="CAG5107008.1"/>
    <property type="molecule type" value="Genomic_DNA"/>
</dbReference>
<dbReference type="Pfam" id="PF04031">
    <property type="entry name" value="Las1"/>
    <property type="match status" value="1"/>
</dbReference>
<proteinExistence type="predicted"/>
<dbReference type="OrthoDB" id="10263222at2759"/>
<dbReference type="PANTHER" id="PTHR15002:SF0">
    <property type="entry name" value="RIBOSOMAL BIOGENESIS PROTEIN LAS1L"/>
    <property type="match status" value="1"/>
</dbReference>
<comment type="caution">
    <text evidence="1">The sequence shown here is derived from an EMBL/GenBank/DDBJ whole genome shotgun (WGS) entry which is preliminary data.</text>
</comment>
<sequence length="646" mass="74895">MALLAKNENLKLVPWFSLAEWHQVYKQIYSNDTQAQTKGYETLLVWKARMPKLPVGVDCTLSLMQVCLRDRDWSPKINNGELPLSYENDLCLLYSTTIMKFLNHIANIGNTRHTSLFKIARQLNIPKWIVHLRHNAAHGHELASIELLRTAANVLLSWVHDEYWTAQGKKSIDQQCSRDFEIPDSEETAEARVLVDLIELWIAVGLYMAVDYHSVSDLPDEHLRDTLNDLKNYSKKSRNSLNEKKDNSDSDYPLSIARLYLLTDIFTILSRYKTSYDKTQVVLNILFKNEAFLPTSDFLNLLISKSESTETTDYSCLPEVMIKLWQPFIAMLHERKMLEALTLKLIDFTKSSVDNHRRLCAALWINAVAQGLIKIKIAQDKIQVFEHSMLKNNKKVNPKLLEMKLKEELNKSHPELEHALWLNFMSDIPPMFININFASDLAINVNEFTIKFIEPILDLVEPRIDAEKKTQLLSIIRIHRHTNTDDKNNMDSDRISSQHNFNKIYTIEDVKKITGNEFNHIGHSSKNNATCEKIDLADMKIRNTNWELASDKYNWKSSDFGILPWQIDNLERIESKDVTPKLLYPSRESDIIPGIIDSKTIMSCSQIDWDTVLLKKKQRVKRKRKNNDADDMINKAIEIVKTKNNN</sequence>
<dbReference type="GO" id="GO:0000470">
    <property type="term" value="P:maturation of LSU-rRNA"/>
    <property type="evidence" value="ECO:0007669"/>
    <property type="project" value="TreeGrafter"/>
</dbReference>
<name>A0A8J2MZ96_COTCN</name>
<organism evidence="1 2">
    <name type="scientific">Cotesia congregata</name>
    <name type="common">Parasitoid wasp</name>
    <name type="synonym">Apanteles congregatus</name>
    <dbReference type="NCBI Taxonomy" id="51543"/>
    <lineage>
        <taxon>Eukaryota</taxon>
        <taxon>Metazoa</taxon>
        <taxon>Ecdysozoa</taxon>
        <taxon>Arthropoda</taxon>
        <taxon>Hexapoda</taxon>
        <taxon>Insecta</taxon>
        <taxon>Pterygota</taxon>
        <taxon>Neoptera</taxon>
        <taxon>Endopterygota</taxon>
        <taxon>Hymenoptera</taxon>
        <taxon>Apocrita</taxon>
        <taxon>Ichneumonoidea</taxon>
        <taxon>Braconidae</taxon>
        <taxon>Microgastrinae</taxon>
        <taxon>Cotesia</taxon>
    </lineage>
</organism>
<gene>
    <name evidence="1" type="ORF">HICCMSTLAB_LOCUS12539</name>
</gene>
<dbReference type="InterPro" id="IPR007174">
    <property type="entry name" value="Las1"/>
</dbReference>
<dbReference type="GO" id="GO:0090730">
    <property type="term" value="C:Las1 complex"/>
    <property type="evidence" value="ECO:0007669"/>
    <property type="project" value="InterPro"/>
</dbReference>
<dbReference type="PANTHER" id="PTHR15002">
    <property type="entry name" value="RIBOSOMAL BIOGENESIS PROTEIN LAS1L"/>
    <property type="match status" value="1"/>
</dbReference>
<reference evidence="1" key="1">
    <citation type="submission" date="2021-04" db="EMBL/GenBank/DDBJ databases">
        <authorList>
            <person name="Chebbi M.A.C M."/>
        </authorList>
    </citation>
    <scope>NUCLEOTIDE SEQUENCE</scope>
</reference>
<dbReference type="GO" id="GO:0030687">
    <property type="term" value="C:preribosome, large subunit precursor"/>
    <property type="evidence" value="ECO:0007669"/>
    <property type="project" value="TreeGrafter"/>
</dbReference>
<dbReference type="AlphaFoldDB" id="A0A8J2MZ96"/>